<dbReference type="InterPro" id="IPR010273">
    <property type="entry name" value="DUF881"/>
</dbReference>
<dbReference type="Proteomes" id="UP000248066">
    <property type="component" value="Unassembled WGS sequence"/>
</dbReference>
<accession>A0A2W0HAL4</accession>
<name>A0A2W0HAL4_9BACI</name>
<keyword evidence="4" id="KW-1185">Reference proteome</keyword>
<proteinExistence type="inferred from homology"/>
<dbReference type="Gene3D" id="3.30.70.1880">
    <property type="entry name" value="Protein of unknown function DUF881"/>
    <property type="match status" value="1"/>
</dbReference>
<evidence type="ECO:0000256" key="1">
    <source>
        <dbReference type="ARBA" id="ARBA00009108"/>
    </source>
</evidence>
<protein>
    <recommendedName>
        <fullName evidence="5">DUF881 domain-containing protein</fullName>
    </recommendedName>
</protein>
<dbReference type="PANTHER" id="PTHR37313">
    <property type="entry name" value="UPF0749 PROTEIN RV1825"/>
    <property type="match status" value="1"/>
</dbReference>
<reference evidence="3 4" key="1">
    <citation type="submission" date="2017-10" db="EMBL/GenBank/DDBJ databases">
        <title>Bacillus sp. nov., a halophilic bacterium isolated from a Yangshapao Lake.</title>
        <authorList>
            <person name="Wang H."/>
        </authorList>
    </citation>
    <scope>NUCLEOTIDE SEQUENCE [LARGE SCALE GENOMIC DNA]</scope>
    <source>
        <strain evidence="3 4">YSP-3</strain>
    </source>
</reference>
<feature type="coiled-coil region" evidence="2">
    <location>
        <begin position="37"/>
        <end position="71"/>
    </location>
</feature>
<evidence type="ECO:0000256" key="2">
    <source>
        <dbReference type="SAM" id="Coils"/>
    </source>
</evidence>
<dbReference type="OrthoDB" id="2439649at2"/>
<keyword evidence="2" id="KW-0175">Coiled coil</keyword>
<evidence type="ECO:0000313" key="4">
    <source>
        <dbReference type="Proteomes" id="UP000248066"/>
    </source>
</evidence>
<dbReference type="AlphaFoldDB" id="A0A2W0HAL4"/>
<comment type="caution">
    <text evidence="3">The sequence shown here is derived from an EMBL/GenBank/DDBJ whole genome shotgun (WGS) entry which is preliminary data.</text>
</comment>
<organism evidence="3 4">
    <name type="scientific">Alteribacter lacisalsi</name>
    <dbReference type="NCBI Taxonomy" id="2045244"/>
    <lineage>
        <taxon>Bacteria</taxon>
        <taxon>Bacillati</taxon>
        <taxon>Bacillota</taxon>
        <taxon>Bacilli</taxon>
        <taxon>Bacillales</taxon>
        <taxon>Bacillaceae</taxon>
        <taxon>Alteribacter</taxon>
    </lineage>
</organism>
<sequence>MSSRTGIFTLATLIIGFMTAVLFQTTNEPEIRDTRTMMELRQELTSEREKQQELTEEVSRHESMLEELKVSGDPEQVLEDALFGLREKAGLTEVSGQGIIVEIKPYFTQHYEGGAIRSVPAPLMRMLINELNIYGAKDIAVGSQRIVSTTPIRNVQGITHVNSRRIASFPLQVRVLADNPEQLYHYMMTSTVKEFMQYENLEMSITQVSDLTLPGYDQTLQVRYMRSVKEES</sequence>
<evidence type="ECO:0008006" key="5">
    <source>
        <dbReference type="Google" id="ProtNLM"/>
    </source>
</evidence>
<evidence type="ECO:0000313" key="3">
    <source>
        <dbReference type="EMBL" id="PYZ97931.1"/>
    </source>
</evidence>
<gene>
    <name evidence="3" type="ORF">CR205_04870</name>
</gene>
<dbReference type="Pfam" id="PF05949">
    <property type="entry name" value="DUF881"/>
    <property type="match status" value="1"/>
</dbReference>
<dbReference type="EMBL" id="PDOF01000001">
    <property type="protein sequence ID" value="PYZ97931.1"/>
    <property type="molecule type" value="Genomic_DNA"/>
</dbReference>
<dbReference type="RefSeq" id="WP_110517502.1">
    <property type="nucleotide sequence ID" value="NZ_PDOF01000001.1"/>
</dbReference>
<dbReference type="PANTHER" id="PTHR37313:SF2">
    <property type="entry name" value="UPF0749 PROTEIN YLXX"/>
    <property type="match status" value="1"/>
</dbReference>
<comment type="similarity">
    <text evidence="1">Belongs to the UPF0749 family.</text>
</comment>